<keyword evidence="3" id="KW-1185">Reference proteome</keyword>
<feature type="compositionally biased region" description="Pro residues" evidence="1">
    <location>
        <begin position="37"/>
        <end position="55"/>
    </location>
</feature>
<accession>A0ABW0Z6E1</accession>
<feature type="region of interest" description="Disordered" evidence="1">
    <location>
        <begin position="36"/>
        <end position="57"/>
    </location>
</feature>
<evidence type="ECO:0000313" key="3">
    <source>
        <dbReference type="Proteomes" id="UP001596083"/>
    </source>
</evidence>
<dbReference type="EMBL" id="JBHSPB010000025">
    <property type="protein sequence ID" value="MFC5724256.1"/>
    <property type="molecule type" value="Genomic_DNA"/>
</dbReference>
<dbReference type="Proteomes" id="UP001596083">
    <property type="component" value="Unassembled WGS sequence"/>
</dbReference>
<reference evidence="3" key="1">
    <citation type="journal article" date="2019" name="Int. J. Syst. Evol. Microbiol.">
        <title>The Global Catalogue of Microorganisms (GCM) 10K type strain sequencing project: providing services to taxonomists for standard genome sequencing and annotation.</title>
        <authorList>
            <consortium name="The Broad Institute Genomics Platform"/>
            <consortium name="The Broad Institute Genome Sequencing Center for Infectious Disease"/>
            <person name="Wu L."/>
            <person name="Ma J."/>
        </authorList>
    </citation>
    <scope>NUCLEOTIDE SEQUENCE [LARGE SCALE GENOMIC DNA]</scope>
    <source>
        <strain evidence="3">CGMCC 4.7304</strain>
    </source>
</reference>
<name>A0ABW0Z6E1_9ACTN</name>
<evidence type="ECO:0000256" key="1">
    <source>
        <dbReference type="SAM" id="MobiDB-lite"/>
    </source>
</evidence>
<protein>
    <submittedName>
        <fullName evidence="2">Uncharacterized protein</fullName>
    </submittedName>
</protein>
<sequence length="132" mass="13497">MHIHETADHVSVHLTSCAPQDAATVIAALESVFAAPAAPPPRTPEHPTTPHPTPAPTVWCLTVDTAAPAAAAAEPAALSGPVVADLYGAAHPVQQVAQHLSGAFNARQQPTISGEHEIQVRLTLSPAPPVAD</sequence>
<gene>
    <name evidence="2" type="ORF">ACFP1Z_29280</name>
</gene>
<comment type="caution">
    <text evidence="2">The sequence shown here is derived from an EMBL/GenBank/DDBJ whole genome shotgun (WGS) entry which is preliminary data.</text>
</comment>
<dbReference type="RefSeq" id="WP_390320722.1">
    <property type="nucleotide sequence ID" value="NZ_JBHSPB010000025.1"/>
</dbReference>
<organism evidence="2 3">
    <name type="scientific">Streptomyces gamaensis</name>
    <dbReference type="NCBI Taxonomy" id="1763542"/>
    <lineage>
        <taxon>Bacteria</taxon>
        <taxon>Bacillati</taxon>
        <taxon>Actinomycetota</taxon>
        <taxon>Actinomycetes</taxon>
        <taxon>Kitasatosporales</taxon>
        <taxon>Streptomycetaceae</taxon>
        <taxon>Streptomyces</taxon>
    </lineage>
</organism>
<evidence type="ECO:0000313" key="2">
    <source>
        <dbReference type="EMBL" id="MFC5724256.1"/>
    </source>
</evidence>
<proteinExistence type="predicted"/>